<name>A0A4P8PJP8_9VIRU</name>
<reference evidence="2" key="1">
    <citation type="submission" date="2018-12" db="EMBL/GenBank/DDBJ databases">
        <title>Singled stranded DNA viruses identified in blackflies (Austrosimulium ungulatum) sampled in New Zealand.</title>
        <authorList>
            <person name="Kraberger S."/>
            <person name="Fontenele R.S."/>
            <person name="Schmidlin K."/>
            <person name="Walters M."/>
            <person name="Varsani A."/>
        </authorList>
    </citation>
    <scope>NUCLEOTIDE SEQUENCE [LARGE SCALE GENOMIC DNA]</scope>
    <source>
        <strain evidence="2">034</strain>
    </source>
</reference>
<feature type="compositionally biased region" description="Low complexity" evidence="1">
    <location>
        <begin position="245"/>
        <end position="257"/>
    </location>
</feature>
<dbReference type="Proteomes" id="UP000323208">
    <property type="component" value="Segment"/>
</dbReference>
<feature type="region of interest" description="Disordered" evidence="1">
    <location>
        <begin position="237"/>
        <end position="257"/>
    </location>
</feature>
<feature type="region of interest" description="Disordered" evidence="1">
    <location>
        <begin position="185"/>
        <end position="205"/>
    </location>
</feature>
<accession>A0A4P8PJP8</accession>
<organism evidence="2">
    <name type="scientific">Blackfly microvirus SF02</name>
    <dbReference type="NCBI Taxonomy" id="2576452"/>
    <lineage>
        <taxon>Viruses</taxon>
        <taxon>Monodnaviria</taxon>
        <taxon>Sangervirae</taxon>
        <taxon>Phixviricota</taxon>
        <taxon>Malgrandaviricetes</taxon>
        <taxon>Petitvirales</taxon>
        <taxon>Microviridae</taxon>
        <taxon>Microvirus</taxon>
    </lineage>
</organism>
<protein>
    <submittedName>
        <fullName evidence="2">DNA pilot protein</fullName>
    </submittedName>
</protein>
<evidence type="ECO:0000256" key="1">
    <source>
        <dbReference type="SAM" id="MobiDB-lite"/>
    </source>
</evidence>
<proteinExistence type="predicted"/>
<sequence length="357" mass="37215">MRQTDACVWCSGHDRPLLIRGTKVQTSRRILSVADDPFSGVGTGLVAGGLKMLENSGLFGNKQADAASQQQVYGQANMQMQAAQNAAAAQEAQEYNRQMVVQSQDYNAQQADVARQFSAGQQLQAESFNADQSAINRQFQERMSSTAYQRSRADMAAAGLNPILAAGAGGSSTPGGSSGSIGAVGGASASAGPGSSPMASSGLVSGARPNDRAGLLEGVLSSAFEAARLKPTIDNLRSTGKFTDASADSQAASAEASRALAKKTGQDQVESEARTDNLRAEKANIEAKQSEVSGLGFHANVEHWWEKFKQLGSDSDAQRPRTFVKAGGIAYPAPNSHAVESSNSAQHYLNNLLGGGE</sequence>
<dbReference type="EMBL" id="MK249145">
    <property type="protein sequence ID" value="QCQ84661.1"/>
    <property type="molecule type" value="Genomic_DNA"/>
</dbReference>
<evidence type="ECO:0000313" key="2">
    <source>
        <dbReference type="EMBL" id="QCQ84661.1"/>
    </source>
</evidence>
<feature type="compositionally biased region" description="Low complexity" evidence="1">
    <location>
        <begin position="186"/>
        <end position="202"/>
    </location>
</feature>